<organism evidence="1 2">
    <name type="scientific">Paramecium sonneborni</name>
    <dbReference type="NCBI Taxonomy" id="65129"/>
    <lineage>
        <taxon>Eukaryota</taxon>
        <taxon>Sar</taxon>
        <taxon>Alveolata</taxon>
        <taxon>Ciliophora</taxon>
        <taxon>Intramacronucleata</taxon>
        <taxon>Oligohymenophorea</taxon>
        <taxon>Peniculida</taxon>
        <taxon>Parameciidae</taxon>
        <taxon>Paramecium</taxon>
    </lineage>
</organism>
<name>A0A8S1R6R8_9CILI</name>
<keyword evidence="2" id="KW-1185">Reference proteome</keyword>
<dbReference type="AlphaFoldDB" id="A0A8S1R6R8"/>
<evidence type="ECO:0000313" key="1">
    <source>
        <dbReference type="EMBL" id="CAD8123358.1"/>
    </source>
</evidence>
<dbReference type="Proteomes" id="UP000692954">
    <property type="component" value="Unassembled WGS sequence"/>
</dbReference>
<sequence>MDSQAQLDKKKKAFLHFILRNFFSQLKKESNIKQIIQSKNEEQMIQFKKKKKYGIKELNLARSKENQRDVKFRAYLTHIAPNLIFKARLSLESITDYFEELDILQQIVQSPEKSYQLKSFKNLNSSKNKKQYLKKSQQQEQQNQVITLDSAQNQLIEQQKYEILFDENDYFINEINMSEQII</sequence>
<dbReference type="EMBL" id="CAJJDN010000144">
    <property type="protein sequence ID" value="CAD8123358.1"/>
    <property type="molecule type" value="Genomic_DNA"/>
</dbReference>
<protein>
    <submittedName>
        <fullName evidence="1">Uncharacterized protein</fullName>
    </submittedName>
</protein>
<comment type="caution">
    <text evidence="1">The sequence shown here is derived from an EMBL/GenBank/DDBJ whole genome shotgun (WGS) entry which is preliminary data.</text>
</comment>
<accession>A0A8S1R6R8</accession>
<reference evidence="1" key="1">
    <citation type="submission" date="2021-01" db="EMBL/GenBank/DDBJ databases">
        <authorList>
            <consortium name="Genoscope - CEA"/>
            <person name="William W."/>
        </authorList>
    </citation>
    <scope>NUCLEOTIDE SEQUENCE</scope>
</reference>
<proteinExistence type="predicted"/>
<gene>
    <name evidence="1" type="ORF">PSON_ATCC_30995.1.T1440068</name>
</gene>
<evidence type="ECO:0000313" key="2">
    <source>
        <dbReference type="Proteomes" id="UP000692954"/>
    </source>
</evidence>